<feature type="domain" description="PROP1-like PPR" evidence="6">
    <location>
        <begin position="1139"/>
        <end position="1264"/>
    </location>
</feature>
<feature type="repeat" description="PPR" evidence="3">
    <location>
        <begin position="1211"/>
        <end position="1245"/>
    </location>
</feature>
<keyword evidence="5" id="KW-1133">Transmembrane helix</keyword>
<keyword evidence="5" id="KW-0472">Membrane</keyword>
<dbReference type="CDD" id="cd16018">
    <property type="entry name" value="Enpp"/>
    <property type="match status" value="1"/>
</dbReference>
<dbReference type="Pfam" id="PF01535">
    <property type="entry name" value="PPR"/>
    <property type="match status" value="1"/>
</dbReference>
<evidence type="ECO:0000256" key="5">
    <source>
        <dbReference type="SAM" id="Phobius"/>
    </source>
</evidence>
<dbReference type="PANTHER" id="PTHR46128">
    <property type="entry name" value="MITOCHONDRIAL GROUP I INTRON SPLICING FACTOR CCM1"/>
    <property type="match status" value="1"/>
</dbReference>
<dbReference type="InterPro" id="IPR033443">
    <property type="entry name" value="PROP1-like_PPR_dom"/>
</dbReference>
<evidence type="ECO:0000256" key="3">
    <source>
        <dbReference type="PROSITE-ProRule" id="PRU00708"/>
    </source>
</evidence>
<dbReference type="Pfam" id="PF17177">
    <property type="entry name" value="PPR_long"/>
    <property type="match status" value="1"/>
</dbReference>
<dbReference type="SUPFAM" id="SSF53649">
    <property type="entry name" value="Alkaline phosphatase-like"/>
    <property type="match status" value="1"/>
</dbReference>
<organism evidence="7 8">
    <name type="scientific">Heterostelium pallidum (strain ATCC 26659 / Pp 5 / PN500)</name>
    <name type="common">Cellular slime mold</name>
    <name type="synonym">Polysphondylium pallidum</name>
    <dbReference type="NCBI Taxonomy" id="670386"/>
    <lineage>
        <taxon>Eukaryota</taxon>
        <taxon>Amoebozoa</taxon>
        <taxon>Evosea</taxon>
        <taxon>Eumycetozoa</taxon>
        <taxon>Dictyostelia</taxon>
        <taxon>Acytosteliales</taxon>
        <taxon>Acytosteliaceae</taxon>
        <taxon>Heterostelium</taxon>
    </lineage>
</organism>
<proteinExistence type="inferred from homology"/>
<feature type="repeat" description="PPR" evidence="3">
    <location>
        <begin position="1434"/>
        <end position="1468"/>
    </location>
</feature>
<dbReference type="PANTHER" id="PTHR46128:SF329">
    <property type="entry name" value="MITOCHONDRIAL GROUP I INTRON SPLICING FACTOR DMR1"/>
    <property type="match status" value="1"/>
</dbReference>
<evidence type="ECO:0000313" key="8">
    <source>
        <dbReference type="Proteomes" id="UP000001396"/>
    </source>
</evidence>
<dbReference type="PROSITE" id="PS51375">
    <property type="entry name" value="PPR"/>
    <property type="match status" value="4"/>
</dbReference>
<dbReference type="Proteomes" id="UP000001396">
    <property type="component" value="Unassembled WGS sequence"/>
</dbReference>
<feature type="transmembrane region" description="Helical" evidence="5">
    <location>
        <begin position="715"/>
        <end position="736"/>
    </location>
</feature>
<evidence type="ECO:0000256" key="4">
    <source>
        <dbReference type="SAM" id="MobiDB-lite"/>
    </source>
</evidence>
<dbReference type="NCBIfam" id="TIGR00756">
    <property type="entry name" value="PPR"/>
    <property type="match status" value="2"/>
</dbReference>
<dbReference type="Pfam" id="PF13041">
    <property type="entry name" value="PPR_2"/>
    <property type="match status" value="1"/>
</dbReference>
<dbReference type="Pfam" id="PF01663">
    <property type="entry name" value="Phosphodiest"/>
    <property type="match status" value="1"/>
</dbReference>
<dbReference type="InterPro" id="IPR002885">
    <property type="entry name" value="PPR_rpt"/>
</dbReference>
<sequence length="1537" mass="176970">MTYHAYVSKSDWNLLKQIFNLEYALLDNNSDIDPIWISRSLSVPKSKLCFNCVKRSGDEFDSFKLTKLRDQLIESLATIKPTTSQDILHPKSNTTRLDITLTNNSRSQEVILNSTQLMSTQQNNNEINITMNINSKSLHQSNMKMFQNLADKESYDSFIRDKLLDSRESPSAIADTLVLNSPCLLEMLCILLRKSMENDWVSPSLRKGAGISTNQDDWNQLDRVTRISFTNDQLLQIIESLNLEMQMGDQEDPYQFLSDYSKSSYQSDLLLTLYGLANGPRKIQVLSALERFGFIKILHTIITTIDWTKSEFNEDNNSNNNNNDNQVSTSWEPNILGLPKRELLRELLPTIAKNRTLQRMVDRLNYIIYVVIIVCKIGRMSPPTEPYESKILQDSLQIDSFVSNIISGSFDLQLTIQDGAIGKFEVYLRVDLKFSQMSESLKILDRSLDCNQKTLKINIPFVTPLTGDTIFRISINRGPCSAFHNLVLANIDGQWKLEIPYVFNESLESLGYRIYRYTDDTNQSFYRYNEWTATDSYSIETLSKYFFGDFIVSGGSAAQKMDYKFKCRSRYGSDEERYKPKPTLEQLADIICYNASKLSANSVLIYFIDQNDKVFDMTIPSNEIGDYDPHKLIDLLKLGYQHFVDMEDIDQSSEYNDKQFTLKTTHFNIRSSDIDISRDSRNRNSCIKMGNKQIKKFIINKSTISKYLSKKKIKIVLTIVALIVITLIIFTSVYIVEKKKRENNSIKHNDTISSLKTKNVKNNSINPTIILSLDGFRYDLLDRGITPNLKSLYDDDDASKSNSYGVRADYMTPQFPTKTFPNLTCACYLWPGCQEYFPKYNIYPYIGTKSDVVIDQVIDWQLNEKPNLTMAYLYDVDIAGHHNGVDSLKFNQSIAFVDNAIGKLLSSLKKNQLFDSTNIIIVSDHGMTNIIDTIDVSSYINTTEVYAPDISPILSVYENDIGGEKALLDTYIKLKEANLEHLNIYFKKDIPSSLHYSNPNNERIAPLIAIADEGYQIILNSSPIVGLGSHGYSNSSSNNNNTPQQQIVKKIPTRRVTTLKKKIENDEDQSSDLIETSKSLLKKEHQKSKRLQSIHDRAPEDRSLSQKAYFEKLAKSGKFEEAEELLKHMPEERRTIYAYENLLLACAESGKFNQAWNTYNTMKKDHIKPTIYTLGHLINVCTTANNIPSASIQERVNKILNEIEKHEIKISVTFFNILMKTLVSIGKFDDALSFIDKMKAIGAKPDISTYTTYVVAMQEQYKTQQQFNENKRYLFERIAYSHDHQELDTLRVEGLKQIEKYTEIIQSLKRNNVQPDRYFVNTILHACKQTKYPEGVFDVYKTFKEMRFTQNLQSDTRTYDILISTCNYINKIDKGLELFEEMINKNIRPDISLINNLFRLSLRIASTKNQDIYDNELFIERIMKYMKRYDLLPNSESFTVLISTYAKQGKLEKVYELFLEMKDMNIKPNIKDYTGLITGLKDDIDKVMNVFRVIMSQGLKLTPEFVKLILSIVKRKGSGQHVEEISSGIRELEKLNK</sequence>
<dbReference type="RefSeq" id="XP_020431545.1">
    <property type="nucleotide sequence ID" value="XM_020578676.1"/>
</dbReference>
<protein>
    <recommendedName>
        <fullName evidence="6">PROP1-like PPR domain-containing protein</fullName>
    </recommendedName>
</protein>
<feature type="repeat" description="PPR" evidence="3">
    <location>
        <begin position="1135"/>
        <end position="1169"/>
    </location>
</feature>
<dbReference type="STRING" id="670386.D3BH40"/>
<evidence type="ECO:0000256" key="2">
    <source>
        <dbReference type="ARBA" id="ARBA00022737"/>
    </source>
</evidence>
<keyword evidence="5" id="KW-0812">Transmembrane</keyword>
<accession>D3BH40</accession>
<comment type="similarity">
    <text evidence="1">Belongs to the PPR family. P subfamily.</text>
</comment>
<dbReference type="Pfam" id="PF13812">
    <property type="entry name" value="PPR_3"/>
    <property type="match status" value="1"/>
</dbReference>
<comment type="caution">
    <text evidence="7">The sequence shown here is derived from an EMBL/GenBank/DDBJ whole genome shotgun (WGS) entry which is preliminary data.</text>
</comment>
<gene>
    <name evidence="7" type="ORF">PPL_07842</name>
</gene>
<evidence type="ECO:0000259" key="6">
    <source>
        <dbReference type="Pfam" id="PF17177"/>
    </source>
</evidence>
<dbReference type="InParanoid" id="D3BH40"/>
<keyword evidence="2" id="KW-0677">Repeat</keyword>
<feature type="repeat" description="PPR" evidence="3">
    <location>
        <begin position="1355"/>
        <end position="1389"/>
    </location>
</feature>
<dbReference type="Gene3D" id="1.25.40.10">
    <property type="entry name" value="Tetratricopeptide repeat domain"/>
    <property type="match status" value="4"/>
</dbReference>
<dbReference type="EMBL" id="ADBJ01000035">
    <property type="protein sequence ID" value="EFA79424.1"/>
    <property type="molecule type" value="Genomic_DNA"/>
</dbReference>
<dbReference type="Gene3D" id="3.40.720.10">
    <property type="entry name" value="Alkaline Phosphatase, subunit A"/>
    <property type="match status" value="2"/>
</dbReference>
<evidence type="ECO:0000313" key="7">
    <source>
        <dbReference type="EMBL" id="EFA79424.1"/>
    </source>
</evidence>
<dbReference type="InterPro" id="IPR050872">
    <property type="entry name" value="PPR_P_subfamily"/>
</dbReference>
<feature type="region of interest" description="Disordered" evidence="4">
    <location>
        <begin position="1079"/>
        <end position="1100"/>
    </location>
</feature>
<name>D3BH40_HETP5</name>
<keyword evidence="8" id="KW-1185">Reference proteome</keyword>
<dbReference type="InterPro" id="IPR017850">
    <property type="entry name" value="Alkaline_phosphatase_core_sf"/>
</dbReference>
<dbReference type="InterPro" id="IPR002591">
    <property type="entry name" value="Phosphodiest/P_Trfase"/>
</dbReference>
<evidence type="ECO:0000256" key="1">
    <source>
        <dbReference type="ARBA" id="ARBA00007626"/>
    </source>
</evidence>
<dbReference type="GeneID" id="31363323"/>
<dbReference type="InterPro" id="IPR011990">
    <property type="entry name" value="TPR-like_helical_dom_sf"/>
</dbReference>
<reference evidence="7 8" key="1">
    <citation type="journal article" date="2011" name="Genome Res.">
        <title>Phylogeny-wide analysis of social amoeba genomes highlights ancient origins for complex intercellular communication.</title>
        <authorList>
            <person name="Heidel A.J."/>
            <person name="Lawal H.M."/>
            <person name="Felder M."/>
            <person name="Schilde C."/>
            <person name="Helps N.R."/>
            <person name="Tunggal B."/>
            <person name="Rivero F."/>
            <person name="John U."/>
            <person name="Schleicher M."/>
            <person name="Eichinger L."/>
            <person name="Platzer M."/>
            <person name="Noegel A.A."/>
            <person name="Schaap P."/>
            <person name="Gloeckner G."/>
        </authorList>
    </citation>
    <scope>NUCLEOTIDE SEQUENCE [LARGE SCALE GENOMIC DNA]</scope>
    <source>
        <strain evidence="8">ATCC 26659 / Pp 5 / PN500</strain>
    </source>
</reference>